<evidence type="ECO:0000313" key="1">
    <source>
        <dbReference type="EMBL" id="KAJ1164458.1"/>
    </source>
</evidence>
<comment type="caution">
    <text evidence="1">The sequence shown here is derived from an EMBL/GenBank/DDBJ whole genome shotgun (WGS) entry which is preliminary data.</text>
</comment>
<dbReference type="EMBL" id="JANPWB010000008">
    <property type="protein sequence ID" value="KAJ1164458.1"/>
    <property type="molecule type" value="Genomic_DNA"/>
</dbReference>
<gene>
    <name evidence="1" type="ORF">NDU88_004896</name>
</gene>
<organism evidence="1 2">
    <name type="scientific">Pleurodeles waltl</name>
    <name type="common">Iberian ribbed newt</name>
    <dbReference type="NCBI Taxonomy" id="8319"/>
    <lineage>
        <taxon>Eukaryota</taxon>
        <taxon>Metazoa</taxon>
        <taxon>Chordata</taxon>
        <taxon>Craniata</taxon>
        <taxon>Vertebrata</taxon>
        <taxon>Euteleostomi</taxon>
        <taxon>Amphibia</taxon>
        <taxon>Batrachia</taxon>
        <taxon>Caudata</taxon>
        <taxon>Salamandroidea</taxon>
        <taxon>Salamandridae</taxon>
        <taxon>Pleurodelinae</taxon>
        <taxon>Pleurodeles</taxon>
    </lineage>
</organism>
<proteinExistence type="predicted"/>
<protein>
    <submittedName>
        <fullName evidence="1">Uncharacterized protein</fullName>
    </submittedName>
</protein>
<dbReference type="AlphaFoldDB" id="A0AAV7SK48"/>
<dbReference type="Proteomes" id="UP001066276">
    <property type="component" value="Chromosome 4_2"/>
</dbReference>
<keyword evidence="2" id="KW-1185">Reference proteome</keyword>
<reference evidence="1" key="1">
    <citation type="journal article" date="2022" name="bioRxiv">
        <title>Sequencing and chromosome-scale assembly of the giantPleurodeles waltlgenome.</title>
        <authorList>
            <person name="Brown T."/>
            <person name="Elewa A."/>
            <person name="Iarovenko S."/>
            <person name="Subramanian E."/>
            <person name="Araus A.J."/>
            <person name="Petzold A."/>
            <person name="Susuki M."/>
            <person name="Suzuki K.-i.T."/>
            <person name="Hayashi T."/>
            <person name="Toyoda A."/>
            <person name="Oliveira C."/>
            <person name="Osipova E."/>
            <person name="Leigh N.D."/>
            <person name="Simon A."/>
            <person name="Yun M.H."/>
        </authorList>
    </citation>
    <scope>NUCLEOTIDE SEQUENCE</scope>
    <source>
        <strain evidence="1">20211129_DDA</strain>
        <tissue evidence="1">Liver</tissue>
    </source>
</reference>
<name>A0AAV7SK48_PLEWA</name>
<evidence type="ECO:0000313" key="2">
    <source>
        <dbReference type="Proteomes" id="UP001066276"/>
    </source>
</evidence>
<accession>A0AAV7SK48</accession>
<sequence>MTHTEGWCRSPLIAEVFRRGSPAVTGTRAAVTCCSRALEATGPGVTRCSLVFGQEDGVTGEGTRWSPGSANLGASLSQWRLVEGSLEDGSLAPRIAPVRLICEGPSRNLGGGRYQTGYLLELAKMPEPQTVSCLLPIENMEPGKYSAKRLLTPKKGKELRKEQIGRLCLSPFLAGSQLKALILSFTEFLQKAKSP</sequence>